<sequence length="119" mass="13709">MPHQCTKCHAIYQEGSTVILNGCPECGNNKFEYIKEKKDKVDIDNIIQEAPTTKKRRKMTPESVESVRIISTGEYELNLDSLLNREDIVLGLKNEGEYIVPLTTIFDQHKKKKTIEKKK</sequence>
<organism evidence="1 3">
    <name type="scientific">Candidatus Argoarchaeum ethanivorans</name>
    <dbReference type="NCBI Taxonomy" id="2608793"/>
    <lineage>
        <taxon>Archaea</taxon>
        <taxon>Methanobacteriati</taxon>
        <taxon>Methanobacteriota</taxon>
        <taxon>Stenosarchaea group</taxon>
        <taxon>Methanomicrobia</taxon>
        <taxon>Methanosarcinales</taxon>
        <taxon>Methanosarcinales incertae sedis</taxon>
        <taxon>GOM Arc I cluster</taxon>
        <taxon>Candidatus Argoarchaeum</taxon>
    </lineage>
</organism>
<comment type="caution">
    <text evidence="1">The sequence shown here is derived from an EMBL/GenBank/DDBJ whole genome shotgun (WGS) entry which is preliminary data.</text>
</comment>
<dbReference type="Proteomes" id="UP000639006">
    <property type="component" value="Unassembled WGS sequence"/>
</dbReference>
<dbReference type="EMBL" id="CAJHIQ010000012">
    <property type="protein sequence ID" value="CAD6492388.1"/>
    <property type="molecule type" value="Genomic_DNA"/>
</dbReference>
<dbReference type="AlphaFoldDB" id="A0A811T989"/>
<dbReference type="Pfam" id="PF09845">
    <property type="entry name" value="OapC"/>
    <property type="match status" value="2"/>
</dbReference>
<name>A0A811T989_9EURY</name>
<evidence type="ECO:0000313" key="3">
    <source>
        <dbReference type="Proteomes" id="UP000639006"/>
    </source>
</evidence>
<reference evidence="1" key="1">
    <citation type="submission" date="2020-10" db="EMBL/GenBank/DDBJ databases">
        <authorList>
            <person name="Hahn C.J."/>
            <person name="Laso-Perez R."/>
            <person name="Vulcano F."/>
            <person name="Vaziourakis K.-M."/>
            <person name="Stokke R."/>
            <person name="Steen I.H."/>
            <person name="Teske A."/>
            <person name="Boetius A."/>
            <person name="Liebeke M."/>
            <person name="Amann R."/>
            <person name="Knittel K."/>
        </authorList>
    </citation>
    <scope>NUCLEOTIDE SEQUENCE</scope>
    <source>
        <strain evidence="2">Gfbio:e3339647-f889-4370-9287-4fb5cb688e4c:AG392D22_GoMArc1</strain>
        <strain evidence="1">Gfbio:e3339647-f889-4370-9287-4fb5cb688e4c:AG392M11_GoMArc1</strain>
    </source>
</reference>
<evidence type="ECO:0000313" key="1">
    <source>
        <dbReference type="EMBL" id="CAD6492388.1"/>
    </source>
</evidence>
<evidence type="ECO:0000313" key="2">
    <source>
        <dbReference type="EMBL" id="CAD6492760.1"/>
    </source>
</evidence>
<accession>A0A811T989</accession>
<dbReference type="EMBL" id="CAJHIS010000007">
    <property type="protein sequence ID" value="CAD6492760.1"/>
    <property type="molecule type" value="Genomic_DNA"/>
</dbReference>
<dbReference type="Proteomes" id="UP000634805">
    <property type="component" value="Unassembled WGS sequence"/>
</dbReference>
<dbReference type="InterPro" id="IPR018645">
    <property type="entry name" value="OapC-like"/>
</dbReference>
<gene>
    <name evidence="1" type="ORF">DIAAKJNI_00289</name>
    <name evidence="2" type="ORF">EMLJLAPB_00354</name>
</gene>
<protein>
    <submittedName>
        <fullName evidence="1">Zn-ribbon containing protein</fullName>
    </submittedName>
</protein>
<proteinExistence type="predicted"/>